<dbReference type="WBParaSite" id="MBELARI_LOCUS14788">
    <property type="protein sequence ID" value="MBELARI_LOCUS14788"/>
    <property type="gene ID" value="MBELARI_LOCUS14788"/>
</dbReference>
<name>A0AAF3ELB3_9BILA</name>
<accession>A0AAF3ELB3</accession>
<evidence type="ECO:0000313" key="2">
    <source>
        <dbReference type="WBParaSite" id="MBELARI_LOCUS14788"/>
    </source>
</evidence>
<organism evidence="1 2">
    <name type="scientific">Mesorhabditis belari</name>
    <dbReference type="NCBI Taxonomy" id="2138241"/>
    <lineage>
        <taxon>Eukaryota</taxon>
        <taxon>Metazoa</taxon>
        <taxon>Ecdysozoa</taxon>
        <taxon>Nematoda</taxon>
        <taxon>Chromadorea</taxon>
        <taxon>Rhabditida</taxon>
        <taxon>Rhabditina</taxon>
        <taxon>Rhabditomorpha</taxon>
        <taxon>Rhabditoidea</taxon>
        <taxon>Rhabditidae</taxon>
        <taxon>Mesorhabditinae</taxon>
        <taxon>Mesorhabditis</taxon>
    </lineage>
</organism>
<protein>
    <submittedName>
        <fullName evidence="2">Uncharacterized protein</fullName>
    </submittedName>
</protein>
<evidence type="ECO:0000313" key="1">
    <source>
        <dbReference type="Proteomes" id="UP000887575"/>
    </source>
</evidence>
<sequence>MAPRICFFQVNSPFNVTRDHFEFAYGGVAYRFRHCQQNRRRGRGGPRFSCLPREKPPIKSIGREPYCQMLIPGVQLEKDVRNNWERLGQLDVYIEFAGYDSLTAAGRLEEGLRAQNYRDITS</sequence>
<keyword evidence="1" id="KW-1185">Reference proteome</keyword>
<dbReference type="Proteomes" id="UP000887575">
    <property type="component" value="Unassembled WGS sequence"/>
</dbReference>
<dbReference type="AlphaFoldDB" id="A0AAF3ELB3"/>
<reference evidence="2" key="1">
    <citation type="submission" date="2024-02" db="UniProtKB">
        <authorList>
            <consortium name="WormBaseParasite"/>
        </authorList>
    </citation>
    <scope>IDENTIFICATION</scope>
</reference>
<proteinExistence type="predicted"/>